<protein>
    <submittedName>
        <fullName evidence="1">Uncharacterized protein</fullName>
    </submittedName>
</protein>
<evidence type="ECO:0000313" key="1">
    <source>
        <dbReference type="EMBL" id="SFN43148.1"/>
    </source>
</evidence>
<sequence length="67" mass="7477">MRAPPIEVVSGIRKVGPQLDRSALFFTMPVTRADGTLAKEIAERKERLNIHGIYRQPGVLSCPCQTR</sequence>
<gene>
    <name evidence="1" type="ORF">SAMN05216386_0944</name>
</gene>
<dbReference type="AlphaFoldDB" id="A0A1I4YYU5"/>
<proteinExistence type="predicted"/>
<organism evidence="1 2">
    <name type="scientific">Nitrosospira briensis</name>
    <dbReference type="NCBI Taxonomy" id="35799"/>
    <lineage>
        <taxon>Bacteria</taxon>
        <taxon>Pseudomonadati</taxon>
        <taxon>Pseudomonadota</taxon>
        <taxon>Betaproteobacteria</taxon>
        <taxon>Nitrosomonadales</taxon>
        <taxon>Nitrosomonadaceae</taxon>
        <taxon>Nitrosospira</taxon>
    </lineage>
</organism>
<keyword evidence="2" id="KW-1185">Reference proteome</keyword>
<dbReference type="Proteomes" id="UP000183107">
    <property type="component" value="Unassembled WGS sequence"/>
</dbReference>
<reference evidence="2" key="1">
    <citation type="submission" date="2016-10" db="EMBL/GenBank/DDBJ databases">
        <authorList>
            <person name="Varghese N."/>
        </authorList>
    </citation>
    <scope>NUCLEOTIDE SEQUENCE [LARGE SCALE GENOMIC DNA]</scope>
    <source>
        <strain evidence="2">Nsp8</strain>
    </source>
</reference>
<evidence type="ECO:0000313" key="2">
    <source>
        <dbReference type="Proteomes" id="UP000183107"/>
    </source>
</evidence>
<dbReference type="EMBL" id="FOVJ01000001">
    <property type="protein sequence ID" value="SFN43148.1"/>
    <property type="molecule type" value="Genomic_DNA"/>
</dbReference>
<name>A0A1I4YYU5_9PROT</name>
<accession>A0A1I4YYU5</accession>